<gene>
    <name evidence="7" type="ORF">BN2476_1190019</name>
</gene>
<dbReference type="AlphaFoldDB" id="A0A1N7SVA8"/>
<comment type="caution">
    <text evidence="7">The sequence shown here is derived from an EMBL/GenBank/DDBJ whole genome shotgun (WGS) entry which is preliminary data.</text>
</comment>
<feature type="transmembrane region" description="Helical" evidence="6">
    <location>
        <begin position="68"/>
        <end position="86"/>
    </location>
</feature>
<evidence type="ECO:0000256" key="4">
    <source>
        <dbReference type="ARBA" id="ARBA00022989"/>
    </source>
</evidence>
<organism evidence="7 8">
    <name type="scientific">Paraburkholderia piptadeniae</name>
    <dbReference type="NCBI Taxonomy" id="1701573"/>
    <lineage>
        <taxon>Bacteria</taxon>
        <taxon>Pseudomonadati</taxon>
        <taxon>Pseudomonadota</taxon>
        <taxon>Betaproteobacteria</taxon>
        <taxon>Burkholderiales</taxon>
        <taxon>Burkholderiaceae</taxon>
        <taxon>Paraburkholderia</taxon>
    </lineage>
</organism>
<dbReference type="OrthoDB" id="5294331at2"/>
<feature type="transmembrane region" description="Helical" evidence="6">
    <location>
        <begin position="179"/>
        <end position="203"/>
    </location>
</feature>
<evidence type="ECO:0000313" key="7">
    <source>
        <dbReference type="EMBL" id="SIT51391.1"/>
    </source>
</evidence>
<dbReference type="GO" id="GO:0033573">
    <property type="term" value="C:high-affinity iron permease complex"/>
    <property type="evidence" value="ECO:0007669"/>
    <property type="project" value="InterPro"/>
</dbReference>
<comment type="subcellular location">
    <subcellularLocation>
        <location evidence="1">Membrane</location>
        <topology evidence="1">Multi-pass membrane protein</topology>
    </subcellularLocation>
</comment>
<dbReference type="Pfam" id="PF03239">
    <property type="entry name" value="FTR1"/>
    <property type="match status" value="1"/>
</dbReference>
<keyword evidence="3 6" id="KW-0812">Transmembrane</keyword>
<dbReference type="RefSeq" id="WP_087739872.1">
    <property type="nucleotide sequence ID" value="NZ_CYGY02000119.1"/>
</dbReference>
<feature type="transmembrane region" description="Helical" evidence="6">
    <location>
        <begin position="150"/>
        <end position="172"/>
    </location>
</feature>
<dbReference type="GO" id="GO:0015093">
    <property type="term" value="F:ferrous iron transmembrane transporter activity"/>
    <property type="evidence" value="ECO:0007669"/>
    <property type="project" value="TreeGrafter"/>
</dbReference>
<feature type="transmembrane region" description="Helical" evidence="6">
    <location>
        <begin position="247"/>
        <end position="265"/>
    </location>
</feature>
<sequence length="278" mass="28591">MLSTALIVFREVLEAALVVSIVMAATKGVLNRGWWVSGGLLGGVVGAGLIALFADVISSWASGMGQEVFNACVMFIAVVMLAWHSIWMGKHSREMAQQISSVGKAVAAGSRPLTGLAIVVGVAVLREGSEAVLFLYGIAAGDPGQTPQMIVGGLLGIVGGVGLGAAMYAGLLQIPLKRLFAVTNALIILLAAGMASQGVGYLASAGILPSWGDTVWDTSWLLKESSVVGKMLHTLIGYTARPAGIQIVAWLATLVVIMLLARAVGRPQGAAGQSRQSA</sequence>
<evidence type="ECO:0000256" key="3">
    <source>
        <dbReference type="ARBA" id="ARBA00022692"/>
    </source>
</evidence>
<keyword evidence="8" id="KW-1185">Reference proteome</keyword>
<evidence type="ECO:0000256" key="2">
    <source>
        <dbReference type="ARBA" id="ARBA00008333"/>
    </source>
</evidence>
<accession>A0A1N7SVA8</accession>
<protein>
    <submittedName>
        <fullName evidence="7">High-affinity Fe2+/Pb2+ permease</fullName>
    </submittedName>
</protein>
<comment type="similarity">
    <text evidence="2">Belongs to the oxidase-dependent Fe transporter (OFeT) (TC 9.A.10.1) family.</text>
</comment>
<name>A0A1N7SVA8_9BURK</name>
<dbReference type="EMBL" id="CYGY02000119">
    <property type="protein sequence ID" value="SIT51391.1"/>
    <property type="molecule type" value="Genomic_DNA"/>
</dbReference>
<dbReference type="PANTHER" id="PTHR31632:SF2">
    <property type="entry name" value="PLASMA MEMBRANE IRON PERMEASE"/>
    <property type="match status" value="1"/>
</dbReference>
<evidence type="ECO:0000313" key="8">
    <source>
        <dbReference type="Proteomes" id="UP000195569"/>
    </source>
</evidence>
<dbReference type="PANTHER" id="PTHR31632">
    <property type="entry name" value="IRON TRANSPORTER FTH1"/>
    <property type="match status" value="1"/>
</dbReference>
<evidence type="ECO:0000256" key="5">
    <source>
        <dbReference type="ARBA" id="ARBA00023136"/>
    </source>
</evidence>
<feature type="transmembrane region" description="Helical" evidence="6">
    <location>
        <begin position="12"/>
        <end position="30"/>
    </location>
</feature>
<proteinExistence type="inferred from homology"/>
<evidence type="ECO:0000256" key="1">
    <source>
        <dbReference type="ARBA" id="ARBA00004141"/>
    </source>
</evidence>
<keyword evidence="4 6" id="KW-1133">Transmembrane helix</keyword>
<dbReference type="InterPro" id="IPR004923">
    <property type="entry name" value="FTR1/Fip1/EfeU"/>
</dbReference>
<keyword evidence="5 6" id="KW-0472">Membrane</keyword>
<feature type="transmembrane region" description="Helical" evidence="6">
    <location>
        <begin position="36"/>
        <end position="56"/>
    </location>
</feature>
<evidence type="ECO:0000256" key="6">
    <source>
        <dbReference type="SAM" id="Phobius"/>
    </source>
</evidence>
<reference evidence="7" key="1">
    <citation type="submission" date="2016-12" db="EMBL/GenBank/DDBJ databases">
        <authorList>
            <person name="Moulin L."/>
        </authorList>
    </citation>
    <scope>NUCLEOTIDE SEQUENCE [LARGE SCALE GENOMIC DNA]</scope>
    <source>
        <strain evidence="7">STM 7183</strain>
    </source>
</reference>
<dbReference type="Proteomes" id="UP000195569">
    <property type="component" value="Unassembled WGS sequence"/>
</dbReference>